<accession>A0A9D1DUH1</accession>
<dbReference type="EMBL" id="DVHC01000034">
    <property type="protein sequence ID" value="HIR59059.1"/>
    <property type="molecule type" value="Genomic_DNA"/>
</dbReference>
<evidence type="ECO:0000259" key="2">
    <source>
        <dbReference type="PROSITE" id="PS50994"/>
    </source>
</evidence>
<dbReference type="Proteomes" id="UP000824232">
    <property type="component" value="Unassembled WGS sequence"/>
</dbReference>
<evidence type="ECO:0000313" key="3">
    <source>
        <dbReference type="EMBL" id="HIR59059.1"/>
    </source>
</evidence>
<dbReference type="InterPro" id="IPR001584">
    <property type="entry name" value="Integrase_cat-core"/>
</dbReference>
<reference evidence="3" key="1">
    <citation type="submission" date="2020-10" db="EMBL/GenBank/DDBJ databases">
        <authorList>
            <person name="Gilroy R."/>
        </authorList>
    </citation>
    <scope>NUCLEOTIDE SEQUENCE</scope>
    <source>
        <strain evidence="3">CHK184-20233</strain>
    </source>
</reference>
<dbReference type="GO" id="GO:0005829">
    <property type="term" value="C:cytosol"/>
    <property type="evidence" value="ECO:0007669"/>
    <property type="project" value="TreeGrafter"/>
</dbReference>
<dbReference type="GO" id="GO:0015074">
    <property type="term" value="P:DNA integration"/>
    <property type="evidence" value="ECO:0007669"/>
    <property type="project" value="InterPro"/>
</dbReference>
<organism evidence="3 4">
    <name type="scientific">Candidatus Onthousia excrementipullorum</name>
    <dbReference type="NCBI Taxonomy" id="2840884"/>
    <lineage>
        <taxon>Bacteria</taxon>
        <taxon>Bacillati</taxon>
        <taxon>Bacillota</taxon>
        <taxon>Bacilli</taxon>
        <taxon>Candidatus Onthousia</taxon>
    </lineage>
</organism>
<evidence type="ECO:0000256" key="1">
    <source>
        <dbReference type="ARBA" id="ARBA00023172"/>
    </source>
</evidence>
<dbReference type="GO" id="GO:0032196">
    <property type="term" value="P:transposition"/>
    <property type="evidence" value="ECO:0007669"/>
    <property type="project" value="TreeGrafter"/>
</dbReference>
<dbReference type="NCBIfam" id="NF033563">
    <property type="entry name" value="transpos_IS30"/>
    <property type="match status" value="1"/>
</dbReference>
<dbReference type="InterPro" id="IPR053392">
    <property type="entry name" value="Transposase_IS30-like"/>
</dbReference>
<evidence type="ECO:0000313" key="4">
    <source>
        <dbReference type="Proteomes" id="UP000824232"/>
    </source>
</evidence>
<proteinExistence type="predicted"/>
<dbReference type="InterPro" id="IPR012337">
    <property type="entry name" value="RNaseH-like_sf"/>
</dbReference>
<dbReference type="InterPro" id="IPR025246">
    <property type="entry name" value="IS30-like_HTH"/>
</dbReference>
<comment type="caution">
    <text evidence="3">The sequence shown here is derived from an EMBL/GenBank/DDBJ whole genome shotgun (WGS) entry which is preliminary data.</text>
</comment>
<dbReference type="InterPro" id="IPR051917">
    <property type="entry name" value="Transposase-Integrase"/>
</dbReference>
<reference evidence="3" key="2">
    <citation type="journal article" date="2021" name="PeerJ">
        <title>Extensive microbial diversity within the chicken gut microbiome revealed by metagenomics and culture.</title>
        <authorList>
            <person name="Gilroy R."/>
            <person name="Ravi A."/>
            <person name="Getino M."/>
            <person name="Pursley I."/>
            <person name="Horton D.L."/>
            <person name="Alikhan N.F."/>
            <person name="Baker D."/>
            <person name="Gharbi K."/>
            <person name="Hall N."/>
            <person name="Watson M."/>
            <person name="Adriaenssens E.M."/>
            <person name="Foster-Nyarko E."/>
            <person name="Jarju S."/>
            <person name="Secka A."/>
            <person name="Antonio M."/>
            <person name="Oren A."/>
            <person name="Chaudhuri R.R."/>
            <person name="La Ragione R."/>
            <person name="Hildebrand F."/>
            <person name="Pallen M.J."/>
        </authorList>
    </citation>
    <scope>NUCLEOTIDE SEQUENCE</scope>
    <source>
        <strain evidence="3">CHK184-20233</strain>
    </source>
</reference>
<protein>
    <submittedName>
        <fullName evidence="3">IS30 family transposase</fullName>
    </submittedName>
</protein>
<sequence length="420" mass="49349">MTKGEYSHLSNEQRNLIEHLLNKGYSFSTIGKTLNLDRTTISKEVRRNYSVKVIKNSKQHCINQNNCGIEFCNYDKQCYKGKECDKLSRPPYVCNSCTKKVGCRLTKHFYFSSLAQQLYEQRVVESKKGYDIKEEDVDLIERVIVPLVKNKKQPINHIYENNKDILFFSKPTFYRYVRNNVISLSNIDLPKQVSYKPRNGEKNNNKDRKVRAYLVGRTFDDFISYTTKHPNKSIVEMDTVEGIKGGKCFLTLFIRKTSLLLIFLLDKKTIEEVNKVFIYLRKNLGIELYKKIFQVILTDNGSEFLNPIVFERDLEAGKKVSRVYYCDPYSSWQKFFIENSHKRIRIVLPKGTSFNNLSLQQVNYLRDNIANLYKDKIKMTPYLKTEKVFPDLIKCLNIKYIEPNNIDLSKSSLKEVNHEE</sequence>
<dbReference type="GO" id="GO:0006310">
    <property type="term" value="P:DNA recombination"/>
    <property type="evidence" value="ECO:0007669"/>
    <property type="project" value="UniProtKB-KW"/>
</dbReference>
<dbReference type="SUPFAM" id="SSF53098">
    <property type="entry name" value="Ribonuclease H-like"/>
    <property type="match status" value="1"/>
</dbReference>
<name>A0A9D1DUH1_9FIRM</name>
<gene>
    <name evidence="3" type="ORF">IAB38_03320</name>
</gene>
<keyword evidence="1" id="KW-0233">DNA recombination</keyword>
<dbReference type="InterPro" id="IPR036397">
    <property type="entry name" value="RNaseH_sf"/>
</dbReference>
<dbReference type="AlphaFoldDB" id="A0A9D1DUH1"/>
<feature type="domain" description="Integrase catalytic" evidence="2">
    <location>
        <begin position="226"/>
        <end position="398"/>
    </location>
</feature>
<dbReference type="Gene3D" id="3.30.420.10">
    <property type="entry name" value="Ribonuclease H-like superfamily/Ribonuclease H"/>
    <property type="match status" value="1"/>
</dbReference>
<dbReference type="PANTHER" id="PTHR10948:SF23">
    <property type="entry name" value="TRANSPOSASE INSI FOR INSERTION SEQUENCE ELEMENT IS30A-RELATED"/>
    <property type="match status" value="1"/>
</dbReference>
<dbReference type="GO" id="GO:0003676">
    <property type="term" value="F:nucleic acid binding"/>
    <property type="evidence" value="ECO:0007669"/>
    <property type="project" value="InterPro"/>
</dbReference>
<dbReference type="GO" id="GO:0004803">
    <property type="term" value="F:transposase activity"/>
    <property type="evidence" value="ECO:0007669"/>
    <property type="project" value="TreeGrafter"/>
</dbReference>
<dbReference type="PANTHER" id="PTHR10948">
    <property type="entry name" value="TRANSPOSASE"/>
    <property type="match status" value="1"/>
</dbReference>
<dbReference type="PROSITE" id="PS50994">
    <property type="entry name" value="INTEGRASE"/>
    <property type="match status" value="1"/>
</dbReference>
<dbReference type="Pfam" id="PF13936">
    <property type="entry name" value="HTH_38"/>
    <property type="match status" value="1"/>
</dbReference>